<sequence>MNTSAVGRPPLLPDEERRGLILQAAERVFDAVGYGAATMEEVARECGMAKKTVYKFFPDKASLFNALIDSHDTLIDDWTSRSREGMAVEEHFRQLLLELSAFILSPRQLSLTRLVIAEARKSPDLAQRFHKECMEKTLSFVTHELGQGGLFAGRSPQEARRIADMFIGATLGAAQISALMLDMDQDSLRRELAIRVEIAAAMLKGVVELP</sequence>
<feature type="DNA-binding region" description="H-T-H motif" evidence="4">
    <location>
        <begin position="38"/>
        <end position="57"/>
    </location>
</feature>
<dbReference type="SUPFAM" id="SSF48498">
    <property type="entry name" value="Tetracyclin repressor-like, C-terminal domain"/>
    <property type="match status" value="1"/>
</dbReference>
<keyword evidence="2 4" id="KW-0238">DNA-binding</keyword>
<dbReference type="GO" id="GO:0003700">
    <property type="term" value="F:DNA-binding transcription factor activity"/>
    <property type="evidence" value="ECO:0007669"/>
    <property type="project" value="TreeGrafter"/>
</dbReference>
<dbReference type="PRINTS" id="PR00455">
    <property type="entry name" value="HTHTETR"/>
</dbReference>
<keyword evidence="8" id="KW-1185">Reference proteome</keyword>
<dbReference type="AlphaFoldDB" id="A0AAJ1F6W4"/>
<dbReference type="Proteomes" id="UP001155079">
    <property type="component" value="Unassembled WGS sequence"/>
</dbReference>
<dbReference type="InterPro" id="IPR050109">
    <property type="entry name" value="HTH-type_TetR-like_transc_reg"/>
</dbReference>
<dbReference type="Gene3D" id="1.10.357.10">
    <property type="entry name" value="Tetracycline Repressor, domain 2"/>
    <property type="match status" value="1"/>
</dbReference>
<dbReference type="InterPro" id="IPR001647">
    <property type="entry name" value="HTH_TetR"/>
</dbReference>
<feature type="domain" description="HTH tetR-type" evidence="5">
    <location>
        <begin position="15"/>
        <end position="75"/>
    </location>
</feature>
<evidence type="ECO:0000313" key="9">
    <source>
        <dbReference type="Proteomes" id="UP001155380"/>
    </source>
</evidence>
<dbReference type="InterPro" id="IPR036271">
    <property type="entry name" value="Tet_transcr_reg_TetR-rel_C_sf"/>
</dbReference>
<reference evidence="7 8" key="1">
    <citation type="submission" date="2022-06" db="EMBL/GenBank/DDBJ databases">
        <authorList>
            <person name="Sun Q."/>
        </authorList>
    </citation>
    <scope>NUCLEOTIDE SEQUENCE</scope>
    <source>
        <strain evidence="7">S101</strain>
        <strain evidence="6 8">S153</strain>
    </source>
</reference>
<dbReference type="SUPFAM" id="SSF46689">
    <property type="entry name" value="Homeodomain-like"/>
    <property type="match status" value="1"/>
</dbReference>
<evidence type="ECO:0000259" key="5">
    <source>
        <dbReference type="PROSITE" id="PS50977"/>
    </source>
</evidence>
<keyword evidence="3" id="KW-0804">Transcription</keyword>
<dbReference type="EMBL" id="JAMQAY010000002">
    <property type="protein sequence ID" value="MCM2400985.1"/>
    <property type="molecule type" value="Genomic_DNA"/>
</dbReference>
<gene>
    <name evidence="6" type="ORF">NBH20_07445</name>
    <name evidence="7" type="ORF">NBH21_10200</name>
</gene>
<dbReference type="Proteomes" id="UP001155380">
    <property type="component" value="Unassembled WGS sequence"/>
</dbReference>
<keyword evidence="1" id="KW-0805">Transcription regulation</keyword>
<evidence type="ECO:0000313" key="7">
    <source>
        <dbReference type="EMBL" id="MCO5957142.1"/>
    </source>
</evidence>
<evidence type="ECO:0000313" key="6">
    <source>
        <dbReference type="EMBL" id="MCM2400985.1"/>
    </source>
</evidence>
<dbReference type="PANTHER" id="PTHR30055:SF234">
    <property type="entry name" value="HTH-TYPE TRANSCRIPTIONAL REGULATOR BETI"/>
    <property type="match status" value="1"/>
</dbReference>
<accession>A0AAJ1F6W4</accession>
<dbReference type="PANTHER" id="PTHR30055">
    <property type="entry name" value="HTH-TYPE TRANSCRIPTIONAL REGULATOR RUTR"/>
    <property type="match status" value="1"/>
</dbReference>
<protein>
    <submittedName>
        <fullName evidence="7">TetR/AcrR family transcriptional regulator</fullName>
    </submittedName>
</protein>
<dbReference type="PROSITE" id="PS50977">
    <property type="entry name" value="HTH_TETR_2"/>
    <property type="match status" value="1"/>
</dbReference>
<evidence type="ECO:0000256" key="1">
    <source>
        <dbReference type="ARBA" id="ARBA00023015"/>
    </source>
</evidence>
<comment type="caution">
    <text evidence="7">The sequence shown here is derived from an EMBL/GenBank/DDBJ whole genome shotgun (WGS) entry which is preliminary data.</text>
</comment>
<evidence type="ECO:0000256" key="3">
    <source>
        <dbReference type="ARBA" id="ARBA00023163"/>
    </source>
</evidence>
<dbReference type="Pfam" id="PF00440">
    <property type="entry name" value="TetR_N"/>
    <property type="match status" value="1"/>
</dbReference>
<dbReference type="InterPro" id="IPR009057">
    <property type="entry name" value="Homeodomain-like_sf"/>
</dbReference>
<proteinExistence type="predicted"/>
<evidence type="ECO:0000256" key="2">
    <source>
        <dbReference type="ARBA" id="ARBA00023125"/>
    </source>
</evidence>
<evidence type="ECO:0000256" key="4">
    <source>
        <dbReference type="PROSITE-ProRule" id="PRU00335"/>
    </source>
</evidence>
<name>A0AAJ1F6W4_9HYPH</name>
<organism evidence="7 9">
    <name type="scientific">Ciceribacter sichuanensis</name>
    <dbReference type="NCBI Taxonomy" id="2949647"/>
    <lineage>
        <taxon>Bacteria</taxon>
        <taxon>Pseudomonadati</taxon>
        <taxon>Pseudomonadota</taxon>
        <taxon>Alphaproteobacteria</taxon>
        <taxon>Hyphomicrobiales</taxon>
        <taxon>Rhizobiaceae</taxon>
        <taxon>Ciceribacter</taxon>
    </lineage>
</organism>
<dbReference type="RefSeq" id="WP_250915609.1">
    <property type="nucleotide sequence ID" value="NZ_JAMQAY010000002.1"/>
</dbReference>
<dbReference type="Pfam" id="PF14246">
    <property type="entry name" value="TetR_C_7"/>
    <property type="match status" value="1"/>
</dbReference>
<dbReference type="GO" id="GO:0000976">
    <property type="term" value="F:transcription cis-regulatory region binding"/>
    <property type="evidence" value="ECO:0007669"/>
    <property type="project" value="TreeGrafter"/>
</dbReference>
<evidence type="ECO:0000313" key="8">
    <source>
        <dbReference type="Proteomes" id="UP001155079"/>
    </source>
</evidence>
<dbReference type="InterPro" id="IPR039536">
    <property type="entry name" value="TetR_C_Proteobacteria"/>
</dbReference>
<dbReference type="EMBL" id="JAMXLX010000002">
    <property type="protein sequence ID" value="MCO5957142.1"/>
    <property type="molecule type" value="Genomic_DNA"/>
</dbReference>